<sequence>MAKLRSFFPWFLAWLLVVFTAQMVDADDIWTALNYSVNGRLYRAEPFSKPCFTIYNGNLVSSDEAACSLVGADYTNNTVHVNEPVGYMYLQSEVCLSDPSDQCLLDPATTSTGVPSSYASCNQGSVPDYYIEVQSELDVAAGLEFAKANSMPLSIKNSGHDFMTRNSQKGSLALWLHKLKGMTYHDDFQPEGSNESVGRAMTVAAGELTGDVFEFASDHGSMILSGYSPTIALSGGYIQGGGHGVLAPVLGLAADRVVEFKIVTPDGVIRTANSHQNTDLFKALRGGGGGTFGVVLEATHRVEPVAPIAVAAIQLPSDITVDTSKDWIELQARESLRWGKDGWGGHVAGTYLTYMNPLPSIANLSDRGAAARESMRNATQFAQSVGGTSVVEVLPDWLDVWNKYGASVTSNSAGRIRLVTSRLLPQHLFASEEGITKVMEYVDEVYDLGFDPRELYVPVNAPFVANDAMERMPKGQPGTSVHPAWYNALWEISASVNVPWNATFDDRVRNLTALAKWTKLQEDLAGPGSGTYMNEANPFTQNWKDSWWGSHYEELLETKKKYDPDGLLKCWKCVGFEDADVESDRFKCMGKLQQAVDGNNA</sequence>
<dbReference type="InParanoid" id="A0A1Y2DF26"/>
<organism evidence="5 6">
    <name type="scientific">Pseudomassariella vexata</name>
    <dbReference type="NCBI Taxonomy" id="1141098"/>
    <lineage>
        <taxon>Eukaryota</taxon>
        <taxon>Fungi</taxon>
        <taxon>Dikarya</taxon>
        <taxon>Ascomycota</taxon>
        <taxon>Pezizomycotina</taxon>
        <taxon>Sordariomycetes</taxon>
        <taxon>Xylariomycetidae</taxon>
        <taxon>Amphisphaeriales</taxon>
        <taxon>Pseudomassariaceae</taxon>
        <taxon>Pseudomassariella</taxon>
    </lineage>
</organism>
<dbReference type="InterPro" id="IPR050432">
    <property type="entry name" value="FAD-linked_Oxidoreductases_BP"/>
</dbReference>
<dbReference type="SUPFAM" id="SSF56176">
    <property type="entry name" value="FAD-binding/transporter-associated domain-like"/>
    <property type="match status" value="1"/>
</dbReference>
<dbReference type="GeneID" id="63780664"/>
<dbReference type="Gene3D" id="3.30.465.10">
    <property type="match status" value="2"/>
</dbReference>
<name>A0A1Y2DF26_9PEZI</name>
<keyword evidence="3" id="KW-0732">Signal</keyword>
<dbReference type="OrthoDB" id="9983560at2759"/>
<dbReference type="PROSITE" id="PS51387">
    <property type="entry name" value="FAD_PCMH"/>
    <property type="match status" value="1"/>
</dbReference>
<evidence type="ECO:0000313" key="5">
    <source>
        <dbReference type="EMBL" id="ORY57880.1"/>
    </source>
</evidence>
<dbReference type="PANTHER" id="PTHR13878">
    <property type="entry name" value="GULONOLACTONE OXIDASE"/>
    <property type="match status" value="1"/>
</dbReference>
<comment type="similarity">
    <text evidence="1">Belongs to the oxygen-dependent FAD-linked oxidoreductase family.</text>
</comment>
<evidence type="ECO:0000259" key="4">
    <source>
        <dbReference type="PROSITE" id="PS51387"/>
    </source>
</evidence>
<evidence type="ECO:0000256" key="1">
    <source>
        <dbReference type="ARBA" id="ARBA00005466"/>
    </source>
</evidence>
<gene>
    <name evidence="5" type="ORF">BCR38DRAFT_489876</name>
</gene>
<feature type="chain" id="PRO_5012643817" description="FAD-binding PCMH-type domain-containing protein" evidence="3">
    <location>
        <begin position="27"/>
        <end position="601"/>
    </location>
</feature>
<dbReference type="STRING" id="1141098.A0A1Y2DF26"/>
<dbReference type="InterPro" id="IPR006094">
    <property type="entry name" value="Oxid_FAD_bind_N"/>
</dbReference>
<dbReference type="GO" id="GO:0071949">
    <property type="term" value="F:FAD binding"/>
    <property type="evidence" value="ECO:0007669"/>
    <property type="project" value="InterPro"/>
</dbReference>
<dbReference type="InterPro" id="IPR016166">
    <property type="entry name" value="FAD-bd_PCMH"/>
</dbReference>
<reference evidence="5 6" key="1">
    <citation type="submission" date="2016-07" db="EMBL/GenBank/DDBJ databases">
        <title>Pervasive Adenine N6-methylation of Active Genes in Fungi.</title>
        <authorList>
            <consortium name="DOE Joint Genome Institute"/>
            <person name="Mondo S.J."/>
            <person name="Dannebaum R.O."/>
            <person name="Kuo R.C."/>
            <person name="Labutti K."/>
            <person name="Haridas S."/>
            <person name="Kuo A."/>
            <person name="Salamov A."/>
            <person name="Ahrendt S.R."/>
            <person name="Lipzen A."/>
            <person name="Sullivan W."/>
            <person name="Andreopoulos W.B."/>
            <person name="Clum A."/>
            <person name="Lindquist E."/>
            <person name="Daum C."/>
            <person name="Ramamoorthy G.K."/>
            <person name="Gryganskyi A."/>
            <person name="Culley D."/>
            <person name="Magnuson J.K."/>
            <person name="James T.Y."/>
            <person name="O'Malley M.A."/>
            <person name="Stajich J.E."/>
            <person name="Spatafora J.W."/>
            <person name="Visel A."/>
            <person name="Grigoriev I.V."/>
        </authorList>
    </citation>
    <scope>NUCLEOTIDE SEQUENCE [LARGE SCALE GENOMIC DNA]</scope>
    <source>
        <strain evidence="5 6">CBS 129021</strain>
    </source>
</reference>
<evidence type="ECO:0000256" key="2">
    <source>
        <dbReference type="ARBA" id="ARBA00023002"/>
    </source>
</evidence>
<feature type="domain" description="FAD-binding PCMH-type" evidence="4">
    <location>
        <begin position="123"/>
        <end position="305"/>
    </location>
</feature>
<dbReference type="InterPro" id="IPR036318">
    <property type="entry name" value="FAD-bd_PCMH-like_sf"/>
</dbReference>
<keyword evidence="6" id="KW-1185">Reference proteome</keyword>
<evidence type="ECO:0000313" key="6">
    <source>
        <dbReference type="Proteomes" id="UP000193689"/>
    </source>
</evidence>
<feature type="signal peptide" evidence="3">
    <location>
        <begin position="1"/>
        <end position="26"/>
    </location>
</feature>
<comment type="caution">
    <text evidence="5">The sequence shown here is derived from an EMBL/GenBank/DDBJ whole genome shotgun (WGS) entry which is preliminary data.</text>
</comment>
<protein>
    <recommendedName>
        <fullName evidence="4">FAD-binding PCMH-type domain-containing protein</fullName>
    </recommendedName>
</protein>
<dbReference type="GO" id="GO:0016491">
    <property type="term" value="F:oxidoreductase activity"/>
    <property type="evidence" value="ECO:0007669"/>
    <property type="project" value="UniProtKB-KW"/>
</dbReference>
<dbReference type="EMBL" id="MCFJ01000018">
    <property type="protein sequence ID" value="ORY57880.1"/>
    <property type="molecule type" value="Genomic_DNA"/>
</dbReference>
<accession>A0A1Y2DF26</accession>
<dbReference type="PANTHER" id="PTHR13878:SF91">
    <property type="entry name" value="FAD BINDING DOMAIN PROTEIN (AFU_ORTHOLOGUE AFUA_6G12070)-RELATED"/>
    <property type="match status" value="1"/>
</dbReference>
<dbReference type="InterPro" id="IPR012951">
    <property type="entry name" value="BBE"/>
</dbReference>
<dbReference type="Proteomes" id="UP000193689">
    <property type="component" value="Unassembled WGS sequence"/>
</dbReference>
<proteinExistence type="inferred from homology"/>
<dbReference type="Pfam" id="PF01565">
    <property type="entry name" value="FAD_binding_4"/>
    <property type="match status" value="1"/>
</dbReference>
<dbReference type="RefSeq" id="XP_040711009.1">
    <property type="nucleotide sequence ID" value="XM_040864452.1"/>
</dbReference>
<dbReference type="AlphaFoldDB" id="A0A1Y2DF26"/>
<dbReference type="InterPro" id="IPR016169">
    <property type="entry name" value="FAD-bd_PCMH_sub2"/>
</dbReference>
<evidence type="ECO:0000256" key="3">
    <source>
        <dbReference type="SAM" id="SignalP"/>
    </source>
</evidence>
<dbReference type="Pfam" id="PF08031">
    <property type="entry name" value="BBE"/>
    <property type="match status" value="1"/>
</dbReference>
<keyword evidence="2" id="KW-0560">Oxidoreductase</keyword>